<sequence>MKKKLLLLSIVLIPLLLNAAATDGTVIENLSEGTLLERVGGIESLNGIESLTISGRINGTDVLAIRGMHNLKAINLADASIVEGGQPYYKSYTTKNNELGDYMLYDLGLEQAILPRDLTLIGQFSLSKNQLSSIEIPEKVTRIGNNAFASNRLSAVTFPPSVTEMGSEAFSENAFVEFTFPPSLTELKSSVLKDNKQLLKVTIPGSITEFPSDICRGCTRLKQLILVDGAEDLFIFLLNHTFFQDYPLEYIYVGRNITESHSTFAHIFTLKKAEFGNITRIPSDLFFNCPKLAEFNLPGTLESIGTGAFESSAIEKIVIPESVTSIGGHAFAGSDLREVDIKGPVRELPEYTFGICEKLEKLTLPSTISKIGEKCFCYSEIQEFRCPDDLVEIGSEAFHGCDKLERVHFNDKLTHIGTRAFQKCSALKEVYLPESVTSIDSYSFSDCESLRVLSLPATLEEIEPSSIEESINIISLISHAVTPPTVTEDFDTRVTENCTLYVPDESYALYYLHQYWGKFRKIVKLSEYTGIDTVTRDSTPFTTGNGKIIIPEGNNKRFTIFNMQGQAIYDGIPTSEIECGNGLFIIKTPGSSHKVRL</sequence>
<gene>
    <name evidence="2" type="ORF">Cop2CBH44_01730</name>
</gene>
<dbReference type="Proteomes" id="UP000594042">
    <property type="component" value="Chromosome"/>
</dbReference>
<evidence type="ECO:0000313" key="2">
    <source>
        <dbReference type="EMBL" id="BCI61820.1"/>
    </source>
</evidence>
<accession>A0A7G1HQT0</accession>
<dbReference type="KEGG" id="copr:Cop2CBH44_01730"/>
<feature type="chain" id="PRO_5028823670" description="Cell surface protein" evidence="1">
    <location>
        <begin position="20"/>
        <end position="597"/>
    </location>
</feature>
<dbReference type="Gene3D" id="3.80.10.10">
    <property type="entry name" value="Ribonuclease Inhibitor"/>
    <property type="match status" value="3"/>
</dbReference>
<name>A0A7G1HQT0_9BACT</name>
<keyword evidence="1" id="KW-0732">Signal</keyword>
<dbReference type="Pfam" id="PF13306">
    <property type="entry name" value="LRR_5"/>
    <property type="match status" value="2"/>
</dbReference>
<dbReference type="Gene3D" id="3.40.50.12480">
    <property type="match status" value="1"/>
</dbReference>
<evidence type="ECO:0008006" key="4">
    <source>
        <dbReference type="Google" id="ProtNLM"/>
    </source>
</evidence>
<keyword evidence="3" id="KW-1185">Reference proteome</keyword>
<dbReference type="InterPro" id="IPR026906">
    <property type="entry name" value="LRR_5"/>
</dbReference>
<dbReference type="EMBL" id="AP023322">
    <property type="protein sequence ID" value="BCI61820.1"/>
    <property type="molecule type" value="Genomic_DNA"/>
</dbReference>
<dbReference type="InterPro" id="IPR053139">
    <property type="entry name" value="Surface_bspA-like"/>
</dbReference>
<evidence type="ECO:0000256" key="1">
    <source>
        <dbReference type="SAM" id="SignalP"/>
    </source>
</evidence>
<dbReference type="PANTHER" id="PTHR45661">
    <property type="entry name" value="SURFACE ANTIGEN"/>
    <property type="match status" value="1"/>
</dbReference>
<dbReference type="AlphaFoldDB" id="A0A7G1HQT0"/>
<evidence type="ECO:0000313" key="3">
    <source>
        <dbReference type="Proteomes" id="UP000594042"/>
    </source>
</evidence>
<protein>
    <recommendedName>
        <fullName evidence="4">Cell surface protein</fullName>
    </recommendedName>
</protein>
<feature type="signal peptide" evidence="1">
    <location>
        <begin position="1"/>
        <end position="19"/>
    </location>
</feature>
<organism evidence="2 3">
    <name type="scientific">Coprobacter secundus subsp. similis</name>
    <dbReference type="NCBI Taxonomy" id="2751153"/>
    <lineage>
        <taxon>Bacteria</taxon>
        <taxon>Pseudomonadati</taxon>
        <taxon>Bacteroidota</taxon>
        <taxon>Bacteroidia</taxon>
        <taxon>Bacteroidales</taxon>
        <taxon>Barnesiellaceae</taxon>
        <taxon>Coprobacter</taxon>
    </lineage>
</organism>
<dbReference type="SUPFAM" id="SSF52058">
    <property type="entry name" value="L domain-like"/>
    <property type="match status" value="1"/>
</dbReference>
<reference evidence="3" key="1">
    <citation type="submission" date="2020-07" db="EMBL/GenBank/DDBJ databases">
        <title>Complete genome sequencing of Coprobacter sp. strain 2CBH44.</title>
        <authorList>
            <person name="Sakamoto M."/>
            <person name="Murakami T."/>
            <person name="Mori H."/>
        </authorList>
    </citation>
    <scope>NUCLEOTIDE SEQUENCE [LARGE SCALE GENOMIC DNA]</scope>
    <source>
        <strain evidence="3">2CBH44</strain>
    </source>
</reference>
<proteinExistence type="predicted"/>
<dbReference type="RefSeq" id="WP_200755365.1">
    <property type="nucleotide sequence ID" value="NZ_AP023322.1"/>
</dbReference>
<dbReference type="PANTHER" id="PTHR45661:SF3">
    <property type="entry name" value="IG-LIKE DOMAIN-CONTAINING PROTEIN"/>
    <property type="match status" value="1"/>
</dbReference>
<dbReference type="InterPro" id="IPR032675">
    <property type="entry name" value="LRR_dom_sf"/>
</dbReference>